<name>A0AAV0AQE1_PHAPC</name>
<protein>
    <submittedName>
        <fullName evidence="2">Expressed protein</fullName>
    </submittedName>
</protein>
<dbReference type="Gene3D" id="6.20.250.70">
    <property type="match status" value="1"/>
</dbReference>
<feature type="region of interest" description="Disordered" evidence="1">
    <location>
        <begin position="1"/>
        <end position="52"/>
    </location>
</feature>
<dbReference type="Proteomes" id="UP001153365">
    <property type="component" value="Unassembled WGS sequence"/>
</dbReference>
<evidence type="ECO:0000313" key="3">
    <source>
        <dbReference type="Proteomes" id="UP001153365"/>
    </source>
</evidence>
<evidence type="ECO:0000256" key="1">
    <source>
        <dbReference type="SAM" id="MobiDB-lite"/>
    </source>
</evidence>
<accession>A0AAV0AQE1</accession>
<dbReference type="InterPro" id="IPR013240">
    <property type="entry name" value="DNA-dir_RNA_pol1_su_RPA34"/>
</dbReference>
<sequence length="239" mass="26212">MSQHHQNLAGSSSDQSCSSSSGSDSDSDSSSSASGNRIPSDYRSILPPNKSDDVSALNAEELESEDLWLIRLPTGLKPKHLSNLKLKLPSDEVASSSDQPIRVGEIQVGKLYYDAYAEPLTRNDRKAVEEKRVASELGEASQLLPLIPTQSRDPENTRIVLAQKPISRVVFFRRRPPIELPSPTTAETSLISRKTQQILPTLKRPQPAGLECRNVPYGAESAGYLYPTHSSSSDDDNKR</sequence>
<proteinExistence type="predicted"/>
<comment type="caution">
    <text evidence="2">The sequence shown here is derived from an EMBL/GenBank/DDBJ whole genome shotgun (WGS) entry which is preliminary data.</text>
</comment>
<feature type="region of interest" description="Disordered" evidence="1">
    <location>
        <begin position="220"/>
        <end position="239"/>
    </location>
</feature>
<dbReference type="AlphaFoldDB" id="A0AAV0AQE1"/>
<gene>
    <name evidence="2" type="ORF">PPACK8108_LOCUS5212</name>
</gene>
<feature type="compositionally biased region" description="Polar residues" evidence="1">
    <location>
        <begin position="1"/>
        <end position="10"/>
    </location>
</feature>
<keyword evidence="3" id="KW-1185">Reference proteome</keyword>
<dbReference type="Pfam" id="PF08208">
    <property type="entry name" value="RNA_polI_A34"/>
    <property type="match status" value="1"/>
</dbReference>
<evidence type="ECO:0000313" key="2">
    <source>
        <dbReference type="EMBL" id="CAH7670488.1"/>
    </source>
</evidence>
<feature type="compositionally biased region" description="Low complexity" evidence="1">
    <location>
        <begin position="11"/>
        <end position="34"/>
    </location>
</feature>
<dbReference type="EMBL" id="CALTRL010001006">
    <property type="protein sequence ID" value="CAH7670488.1"/>
    <property type="molecule type" value="Genomic_DNA"/>
</dbReference>
<organism evidence="2 3">
    <name type="scientific">Phakopsora pachyrhizi</name>
    <name type="common">Asian soybean rust disease fungus</name>
    <dbReference type="NCBI Taxonomy" id="170000"/>
    <lineage>
        <taxon>Eukaryota</taxon>
        <taxon>Fungi</taxon>
        <taxon>Dikarya</taxon>
        <taxon>Basidiomycota</taxon>
        <taxon>Pucciniomycotina</taxon>
        <taxon>Pucciniomycetes</taxon>
        <taxon>Pucciniales</taxon>
        <taxon>Phakopsoraceae</taxon>
        <taxon>Phakopsora</taxon>
    </lineage>
</organism>
<reference evidence="2" key="1">
    <citation type="submission" date="2022-06" db="EMBL/GenBank/DDBJ databases">
        <authorList>
            <consortium name="SYNGENTA / RWTH Aachen University"/>
        </authorList>
    </citation>
    <scope>NUCLEOTIDE SEQUENCE</scope>
</reference>